<dbReference type="EMBL" id="ML208339">
    <property type="protein sequence ID" value="TFK69020.1"/>
    <property type="molecule type" value="Genomic_DNA"/>
</dbReference>
<proteinExistence type="predicted"/>
<dbReference type="Proteomes" id="UP000308600">
    <property type="component" value="Unassembled WGS sequence"/>
</dbReference>
<reference evidence="1 2" key="1">
    <citation type="journal article" date="2019" name="Nat. Ecol. Evol.">
        <title>Megaphylogeny resolves global patterns of mushroom evolution.</title>
        <authorList>
            <person name="Varga T."/>
            <person name="Krizsan K."/>
            <person name="Foldi C."/>
            <person name="Dima B."/>
            <person name="Sanchez-Garcia M."/>
            <person name="Sanchez-Ramirez S."/>
            <person name="Szollosi G.J."/>
            <person name="Szarkandi J.G."/>
            <person name="Papp V."/>
            <person name="Albert L."/>
            <person name="Andreopoulos W."/>
            <person name="Angelini C."/>
            <person name="Antonin V."/>
            <person name="Barry K.W."/>
            <person name="Bougher N.L."/>
            <person name="Buchanan P."/>
            <person name="Buyck B."/>
            <person name="Bense V."/>
            <person name="Catcheside P."/>
            <person name="Chovatia M."/>
            <person name="Cooper J."/>
            <person name="Damon W."/>
            <person name="Desjardin D."/>
            <person name="Finy P."/>
            <person name="Geml J."/>
            <person name="Haridas S."/>
            <person name="Hughes K."/>
            <person name="Justo A."/>
            <person name="Karasinski D."/>
            <person name="Kautmanova I."/>
            <person name="Kiss B."/>
            <person name="Kocsube S."/>
            <person name="Kotiranta H."/>
            <person name="LaButti K.M."/>
            <person name="Lechner B.E."/>
            <person name="Liimatainen K."/>
            <person name="Lipzen A."/>
            <person name="Lukacs Z."/>
            <person name="Mihaltcheva S."/>
            <person name="Morgado L.N."/>
            <person name="Niskanen T."/>
            <person name="Noordeloos M.E."/>
            <person name="Ohm R.A."/>
            <person name="Ortiz-Santana B."/>
            <person name="Ovrebo C."/>
            <person name="Racz N."/>
            <person name="Riley R."/>
            <person name="Savchenko A."/>
            <person name="Shiryaev A."/>
            <person name="Soop K."/>
            <person name="Spirin V."/>
            <person name="Szebenyi C."/>
            <person name="Tomsovsky M."/>
            <person name="Tulloss R.E."/>
            <person name="Uehling J."/>
            <person name="Grigoriev I.V."/>
            <person name="Vagvolgyi C."/>
            <person name="Papp T."/>
            <person name="Martin F.M."/>
            <person name="Miettinen O."/>
            <person name="Hibbett D.S."/>
            <person name="Nagy L.G."/>
        </authorList>
    </citation>
    <scope>NUCLEOTIDE SEQUENCE [LARGE SCALE GENOMIC DNA]</scope>
    <source>
        <strain evidence="1 2">NL-1719</strain>
    </source>
</reference>
<evidence type="ECO:0000313" key="1">
    <source>
        <dbReference type="EMBL" id="TFK69020.1"/>
    </source>
</evidence>
<accession>A0ACD3AU06</accession>
<organism evidence="1 2">
    <name type="scientific">Pluteus cervinus</name>
    <dbReference type="NCBI Taxonomy" id="181527"/>
    <lineage>
        <taxon>Eukaryota</taxon>
        <taxon>Fungi</taxon>
        <taxon>Dikarya</taxon>
        <taxon>Basidiomycota</taxon>
        <taxon>Agaricomycotina</taxon>
        <taxon>Agaricomycetes</taxon>
        <taxon>Agaricomycetidae</taxon>
        <taxon>Agaricales</taxon>
        <taxon>Pluteineae</taxon>
        <taxon>Pluteaceae</taxon>
        <taxon>Pluteus</taxon>
    </lineage>
</organism>
<sequence>MSINHDHTSVASRLDLDENDRNIVCHHTDASTNGAIDLTLCDSCRSRSYTYWSHFITNWKEEMVGNSMTSRNTPYDAKLDSILDYVLATNNLKDTRTPPLLGSYPRPSVVELVIGLNPEDIDVIIGYCPQKPAPILFAQWDSPEPPFIEPQLRSFLMDMSRLVDEVDPPHLRDINDTHRHIAKVFMLTFFDPMLDEVPGGQEIKAFVGLEWMLHIIASDGFRSSTFSGSWRRLELFKMDVWFEWIFAEGWKRGVADLTAVKFNPVELVSKFATSFTEVPESHRLENTETLETQITQFLHSHFVPDLKSWVQQGNAPIPFRYTSSSFYMNALHTSNPLLDSRLPLPAHLRLNRHQLRHLLSYNNQEDVYSSKEERQNAYELVLADLGLPIGDALDKHTPDISPILELAGGNCMDSIFECGSIFEVWARGERPGYVWRGRKGTHEDLAICCLELLLKSKPQEWERSLQDAPFEYAKYTWSYHLSHSSPTKRLVDLLDDYTNALSSNRRVLHNDYCHHPTLVMEWLYEAYVLLPNLEPLRWTWQQWRQNLISIADAESASTSYATVTPSITAVTTPCTPPKKKHGVDRTRKKERPSPYANRKVMASKKKGDLEGVEEELLLFT</sequence>
<name>A0ACD3AU06_9AGAR</name>
<keyword evidence="2" id="KW-1185">Reference proteome</keyword>
<protein>
    <submittedName>
        <fullName evidence="1">Uncharacterized protein</fullName>
    </submittedName>
</protein>
<evidence type="ECO:0000313" key="2">
    <source>
        <dbReference type="Proteomes" id="UP000308600"/>
    </source>
</evidence>
<gene>
    <name evidence="1" type="ORF">BDN72DRAFT_959865</name>
</gene>